<gene>
    <name evidence="2" type="ORF">P43SY_003460</name>
</gene>
<dbReference type="EMBL" id="JAKCXM010000294">
    <property type="protein sequence ID" value="KAJ0396458.1"/>
    <property type="molecule type" value="Genomic_DNA"/>
</dbReference>
<sequence length="326" mass="36382">MGSSWSRWMEATSSREGAVISERDVLTLCEDGDLLLAREQISHAQLGVAIDACVARDISMMQRGDFPTRRLTALPPWTSCALFVRRSGALHVLEIDVDGMRLALFADRVAARHDVARRHRYAVRRLQHVRDERSAAFFRQLSFELATVLPLRWRHLRDPHARPDSELDSASTPVNLHTRLPSTHARETLRETLRGAPLLNGVLRRTLESSVPSQEPAEPEPPSRDVTPPWRQQQQQPRQGVSALESFLMSQDNVLRVDVGALLATALVVAVYEHLGIIPRVGSDQLGPAPSGLELLPSSLWSREEPATRRLRIEPADALGLEMALV</sequence>
<keyword evidence="3" id="KW-1185">Reference proteome</keyword>
<name>A0AAD5LX39_PYTIN</name>
<dbReference type="AlphaFoldDB" id="A0AAD5LX39"/>
<feature type="region of interest" description="Disordered" evidence="1">
    <location>
        <begin position="162"/>
        <end position="188"/>
    </location>
</feature>
<feature type="region of interest" description="Disordered" evidence="1">
    <location>
        <begin position="208"/>
        <end position="239"/>
    </location>
</feature>
<comment type="caution">
    <text evidence="2">The sequence shown here is derived from an EMBL/GenBank/DDBJ whole genome shotgun (WGS) entry which is preliminary data.</text>
</comment>
<accession>A0AAD5LX39</accession>
<feature type="compositionally biased region" description="Low complexity" evidence="1">
    <location>
        <begin position="228"/>
        <end position="239"/>
    </location>
</feature>
<protein>
    <submittedName>
        <fullName evidence="2">Uncharacterized protein</fullName>
    </submittedName>
</protein>
<dbReference type="Proteomes" id="UP001209570">
    <property type="component" value="Unassembled WGS sequence"/>
</dbReference>
<evidence type="ECO:0000313" key="3">
    <source>
        <dbReference type="Proteomes" id="UP001209570"/>
    </source>
</evidence>
<reference evidence="2" key="1">
    <citation type="submission" date="2021-12" db="EMBL/GenBank/DDBJ databases">
        <title>Prjna785345.</title>
        <authorList>
            <person name="Rujirawat T."/>
            <person name="Krajaejun T."/>
        </authorList>
    </citation>
    <scope>NUCLEOTIDE SEQUENCE</scope>
    <source>
        <strain evidence="2">Pi057C3</strain>
    </source>
</reference>
<organism evidence="2 3">
    <name type="scientific">Pythium insidiosum</name>
    <name type="common">Pythiosis disease agent</name>
    <dbReference type="NCBI Taxonomy" id="114742"/>
    <lineage>
        <taxon>Eukaryota</taxon>
        <taxon>Sar</taxon>
        <taxon>Stramenopiles</taxon>
        <taxon>Oomycota</taxon>
        <taxon>Peronosporomycetes</taxon>
        <taxon>Pythiales</taxon>
        <taxon>Pythiaceae</taxon>
        <taxon>Pythium</taxon>
    </lineage>
</organism>
<proteinExistence type="predicted"/>
<evidence type="ECO:0000256" key="1">
    <source>
        <dbReference type="SAM" id="MobiDB-lite"/>
    </source>
</evidence>
<evidence type="ECO:0000313" key="2">
    <source>
        <dbReference type="EMBL" id="KAJ0396458.1"/>
    </source>
</evidence>